<proteinExistence type="inferred from homology"/>
<dbReference type="PANTHER" id="PTHR47231">
    <property type="entry name" value="UPF0722 PROTEIN C11ORF88"/>
    <property type="match status" value="1"/>
</dbReference>
<protein>
    <recommendedName>
        <fullName evidence="2">Cilia- and flagella-associated protein HOATZ</fullName>
    </recommendedName>
</protein>
<evidence type="ECO:0000256" key="1">
    <source>
        <dbReference type="ARBA" id="ARBA00023451"/>
    </source>
</evidence>
<evidence type="ECO:0000256" key="2">
    <source>
        <dbReference type="ARBA" id="ARBA00023657"/>
    </source>
</evidence>
<reference evidence="3" key="1">
    <citation type="submission" date="2021-01" db="EMBL/GenBank/DDBJ databases">
        <authorList>
            <person name="Zahm M."/>
            <person name="Roques C."/>
            <person name="Cabau C."/>
            <person name="Klopp C."/>
            <person name="Donnadieu C."/>
            <person name="Jouanno E."/>
            <person name="Lampietro C."/>
            <person name="Louis A."/>
            <person name="Herpin A."/>
            <person name="Echchiki A."/>
            <person name="Berthelot C."/>
            <person name="Parey E."/>
            <person name="Roest-Crollius H."/>
            <person name="Braasch I."/>
            <person name="Postlethwait J."/>
            <person name="Bobe J."/>
            <person name="Montfort J."/>
            <person name="Bouchez O."/>
            <person name="Begum T."/>
            <person name="Mejri S."/>
            <person name="Adams A."/>
            <person name="Chen W.-J."/>
            <person name="Guiguen Y."/>
        </authorList>
    </citation>
    <scope>NUCLEOTIDE SEQUENCE</scope>
    <source>
        <strain evidence="3">YG-15Mar2019-1</strain>
        <tissue evidence="3">Brain</tissue>
    </source>
</reference>
<gene>
    <name evidence="3" type="ORF">MATL_G00039250</name>
</gene>
<sequence>MWQEGNDLEEFAELNKYLTVFSGSSQEDVSYATVFWNSVTLQPPLESRLVSADISQRLKVAKNPQHCMNIACESPAPDTRCEETLQPAYLKQQAEKKRYLEMEYAITA</sequence>
<dbReference type="Proteomes" id="UP001046870">
    <property type="component" value="Chromosome 3"/>
</dbReference>
<accession>A0A9D3TE21</accession>
<comment type="similarity">
    <text evidence="1">Belongs to the HOATZ family.</text>
</comment>
<keyword evidence="4" id="KW-1185">Reference proteome</keyword>
<comment type="caution">
    <text evidence="3">The sequence shown here is derived from an EMBL/GenBank/DDBJ whole genome shotgun (WGS) entry which is preliminary data.</text>
</comment>
<organism evidence="3 4">
    <name type="scientific">Megalops atlanticus</name>
    <name type="common">Tarpon</name>
    <name type="synonym">Clupea gigantea</name>
    <dbReference type="NCBI Taxonomy" id="7932"/>
    <lineage>
        <taxon>Eukaryota</taxon>
        <taxon>Metazoa</taxon>
        <taxon>Chordata</taxon>
        <taxon>Craniata</taxon>
        <taxon>Vertebrata</taxon>
        <taxon>Euteleostomi</taxon>
        <taxon>Actinopterygii</taxon>
        <taxon>Neopterygii</taxon>
        <taxon>Teleostei</taxon>
        <taxon>Elopiformes</taxon>
        <taxon>Megalopidae</taxon>
        <taxon>Megalops</taxon>
    </lineage>
</organism>
<dbReference type="PANTHER" id="PTHR47231:SF1">
    <property type="entry name" value="CILIA- AND FLAGELLA-ASSOCIATED PROTEIN HOATZ"/>
    <property type="match status" value="1"/>
</dbReference>
<dbReference type="GO" id="GO:0060271">
    <property type="term" value="P:cilium assembly"/>
    <property type="evidence" value="ECO:0007669"/>
    <property type="project" value="InterPro"/>
</dbReference>
<dbReference type="Pfam" id="PF17664">
    <property type="entry name" value="HOATZ-like"/>
    <property type="match status" value="1"/>
</dbReference>
<evidence type="ECO:0000313" key="3">
    <source>
        <dbReference type="EMBL" id="KAG7483518.1"/>
    </source>
</evidence>
<evidence type="ECO:0000313" key="4">
    <source>
        <dbReference type="Proteomes" id="UP001046870"/>
    </source>
</evidence>
<dbReference type="InterPro" id="IPR040681">
    <property type="entry name" value="HOATZ-like"/>
</dbReference>
<dbReference type="OrthoDB" id="10004365at2759"/>
<dbReference type="EMBL" id="JAFDVH010000003">
    <property type="protein sequence ID" value="KAG7483518.1"/>
    <property type="molecule type" value="Genomic_DNA"/>
</dbReference>
<dbReference type="AlphaFoldDB" id="A0A9D3TE21"/>
<name>A0A9D3TE21_MEGAT</name>